<dbReference type="OrthoDB" id="7851395at2"/>
<name>A0A285U0F5_9HYPH</name>
<dbReference type="EMBL" id="OBQD01000001">
    <property type="protein sequence ID" value="SOC35395.1"/>
    <property type="molecule type" value="Genomic_DNA"/>
</dbReference>
<sequence length="243" mass="27326">MLEIVGDSHTNALIEAAGKFRQEKRLVSRHGEIRMGQLGYGYHFLEPFFACEGEDVRFTQDVASTVFAKLNPDGPHVIRPNDARRFVFVFGLYPSFGFNAEHWQAHTPAIEANGRQFVSTSAFTAIVDQIVKPPLAFFERLQAMNVRFSVASCCPIPASYSRLARKTNFIDGEIALIYSRFRDHVCRKLDRMGVVYHLPPAEIYDDGGSMLDKYAKSPADYHANAAYGSLMLAKILREVDQLA</sequence>
<dbReference type="AlphaFoldDB" id="A0A285U0F5"/>
<protein>
    <recommendedName>
        <fullName evidence="3">SGNH/GDSL hydrolase family protein</fullName>
    </recommendedName>
</protein>
<evidence type="ECO:0000313" key="1">
    <source>
        <dbReference type="EMBL" id="SOC35395.1"/>
    </source>
</evidence>
<evidence type="ECO:0000313" key="2">
    <source>
        <dbReference type="Proteomes" id="UP000219167"/>
    </source>
</evidence>
<proteinExistence type="predicted"/>
<evidence type="ECO:0008006" key="3">
    <source>
        <dbReference type="Google" id="ProtNLM"/>
    </source>
</evidence>
<accession>A0A285U0F5</accession>
<dbReference type="Proteomes" id="UP000219167">
    <property type="component" value="Unassembled WGS sequence"/>
</dbReference>
<organism evidence="1 2">
    <name type="scientific">Rhizobium subbaraonis</name>
    <dbReference type="NCBI Taxonomy" id="908946"/>
    <lineage>
        <taxon>Bacteria</taxon>
        <taxon>Pseudomonadati</taxon>
        <taxon>Pseudomonadota</taxon>
        <taxon>Alphaproteobacteria</taxon>
        <taxon>Hyphomicrobiales</taxon>
        <taxon>Rhizobiaceae</taxon>
        <taxon>Rhizobium/Agrobacterium group</taxon>
        <taxon>Rhizobium</taxon>
    </lineage>
</organism>
<reference evidence="1 2" key="1">
    <citation type="submission" date="2017-08" db="EMBL/GenBank/DDBJ databases">
        <authorList>
            <person name="de Groot N.N."/>
        </authorList>
    </citation>
    <scope>NUCLEOTIDE SEQUENCE [LARGE SCALE GENOMIC DNA]</scope>
    <source>
        <strain evidence="1 2">JC85</strain>
    </source>
</reference>
<keyword evidence="2" id="KW-1185">Reference proteome</keyword>
<gene>
    <name evidence="1" type="ORF">SAMN05892877_101335</name>
</gene>
<dbReference type="RefSeq" id="WP_097135794.1">
    <property type="nucleotide sequence ID" value="NZ_OBQD01000001.1"/>
</dbReference>